<dbReference type="OrthoDB" id="5771769at2759"/>
<dbReference type="GO" id="GO:0030154">
    <property type="term" value="P:cell differentiation"/>
    <property type="evidence" value="ECO:0007669"/>
    <property type="project" value="TreeGrafter"/>
</dbReference>
<keyword evidence="3" id="KW-0862">Zinc</keyword>
<keyword evidence="5" id="KW-0238">DNA-binding</keyword>
<evidence type="ECO:0000313" key="13">
    <source>
        <dbReference type="Proteomes" id="UP000186922"/>
    </source>
</evidence>
<keyword evidence="6" id="KW-0804">Transcription</keyword>
<evidence type="ECO:0000259" key="10">
    <source>
        <dbReference type="PROSITE" id="PS51030"/>
    </source>
</evidence>
<dbReference type="InterPro" id="IPR001628">
    <property type="entry name" value="Znf_hrmn_rcpt"/>
</dbReference>
<keyword evidence="4" id="KW-0805">Transcription regulation</keyword>
<dbReference type="PROSITE" id="PS51030">
    <property type="entry name" value="NUCLEAR_REC_DBD_2"/>
    <property type="match status" value="1"/>
</dbReference>
<evidence type="ECO:0000256" key="3">
    <source>
        <dbReference type="ARBA" id="ARBA00022833"/>
    </source>
</evidence>
<dbReference type="PRINTS" id="PR00047">
    <property type="entry name" value="STROIDFINGER"/>
</dbReference>
<name>A0A1D1V531_RAMVA</name>
<evidence type="ECO:0000256" key="2">
    <source>
        <dbReference type="ARBA" id="ARBA00022771"/>
    </source>
</evidence>
<accession>A0A1D1V531</accession>
<keyword evidence="7" id="KW-0675">Receptor</keyword>
<dbReference type="Pfam" id="PF00104">
    <property type="entry name" value="Hormone_recep"/>
    <property type="match status" value="1"/>
</dbReference>
<protein>
    <recommendedName>
        <fullName evidence="14">Nuclear receptor domain-containing protein</fullName>
    </recommendedName>
</protein>
<dbReference type="PANTHER" id="PTHR24082:SF473">
    <property type="entry name" value="ECDYSONE-INDUCED PROTEIN 75B, ISOFORM B"/>
    <property type="match status" value="1"/>
</dbReference>
<dbReference type="SMART" id="SM00430">
    <property type="entry name" value="HOLI"/>
    <property type="match status" value="1"/>
</dbReference>
<evidence type="ECO:0000256" key="4">
    <source>
        <dbReference type="ARBA" id="ARBA00023015"/>
    </source>
</evidence>
<dbReference type="SUPFAM" id="SSF57716">
    <property type="entry name" value="Glucocorticoid receptor-like (DNA-binding domain)"/>
    <property type="match status" value="1"/>
</dbReference>
<organism evidence="12 13">
    <name type="scientific">Ramazzottius varieornatus</name>
    <name type="common">Water bear</name>
    <name type="synonym">Tardigrade</name>
    <dbReference type="NCBI Taxonomy" id="947166"/>
    <lineage>
        <taxon>Eukaryota</taxon>
        <taxon>Metazoa</taxon>
        <taxon>Ecdysozoa</taxon>
        <taxon>Tardigrada</taxon>
        <taxon>Eutardigrada</taxon>
        <taxon>Parachela</taxon>
        <taxon>Hypsibioidea</taxon>
        <taxon>Ramazzottiidae</taxon>
        <taxon>Ramazzottius</taxon>
    </lineage>
</organism>
<keyword evidence="13" id="KW-1185">Reference proteome</keyword>
<feature type="compositionally biased region" description="Basic and acidic residues" evidence="9">
    <location>
        <begin position="145"/>
        <end position="155"/>
    </location>
</feature>
<dbReference type="InterPro" id="IPR035500">
    <property type="entry name" value="NHR-like_dom_sf"/>
</dbReference>
<evidence type="ECO:0000259" key="11">
    <source>
        <dbReference type="PROSITE" id="PS51843"/>
    </source>
</evidence>
<dbReference type="PROSITE" id="PS51843">
    <property type="entry name" value="NR_LBD"/>
    <property type="match status" value="1"/>
</dbReference>
<proteinExistence type="predicted"/>
<dbReference type="Proteomes" id="UP000186922">
    <property type="component" value="Unassembled WGS sequence"/>
</dbReference>
<feature type="domain" description="Nuclear receptor" evidence="10">
    <location>
        <begin position="31"/>
        <end position="106"/>
    </location>
</feature>
<evidence type="ECO:0008006" key="14">
    <source>
        <dbReference type="Google" id="ProtNLM"/>
    </source>
</evidence>
<dbReference type="Gene3D" id="1.10.565.10">
    <property type="entry name" value="Retinoid X Receptor"/>
    <property type="match status" value="1"/>
</dbReference>
<reference evidence="12 13" key="1">
    <citation type="journal article" date="2016" name="Nat. Commun.">
        <title>Extremotolerant tardigrade genome and improved radiotolerance of human cultured cells by tardigrade-unique protein.</title>
        <authorList>
            <person name="Hashimoto T."/>
            <person name="Horikawa D.D."/>
            <person name="Saito Y."/>
            <person name="Kuwahara H."/>
            <person name="Kozuka-Hata H."/>
            <person name="Shin-I T."/>
            <person name="Minakuchi Y."/>
            <person name="Ohishi K."/>
            <person name="Motoyama A."/>
            <person name="Aizu T."/>
            <person name="Enomoto A."/>
            <person name="Kondo K."/>
            <person name="Tanaka S."/>
            <person name="Hara Y."/>
            <person name="Koshikawa S."/>
            <person name="Sagara H."/>
            <person name="Miura T."/>
            <person name="Yokobori S."/>
            <person name="Miyagawa K."/>
            <person name="Suzuki Y."/>
            <person name="Kubo T."/>
            <person name="Oyama M."/>
            <person name="Kohara Y."/>
            <person name="Fujiyama A."/>
            <person name="Arakawa K."/>
            <person name="Katayama T."/>
            <person name="Toyoda A."/>
            <person name="Kunieda T."/>
        </authorList>
    </citation>
    <scope>NUCLEOTIDE SEQUENCE [LARGE SCALE GENOMIC DNA]</scope>
    <source>
        <strain evidence="12 13">YOKOZUNA-1</strain>
    </source>
</reference>
<dbReference type="GO" id="GO:0000122">
    <property type="term" value="P:negative regulation of transcription by RNA polymerase II"/>
    <property type="evidence" value="ECO:0007669"/>
    <property type="project" value="TreeGrafter"/>
</dbReference>
<dbReference type="InterPro" id="IPR050234">
    <property type="entry name" value="Nuclear_hormone_rcpt_NR1"/>
</dbReference>
<evidence type="ECO:0000256" key="8">
    <source>
        <dbReference type="ARBA" id="ARBA00023242"/>
    </source>
</evidence>
<feature type="region of interest" description="Disordered" evidence="9">
    <location>
        <begin position="105"/>
        <end position="193"/>
    </location>
</feature>
<dbReference type="SUPFAM" id="SSF48508">
    <property type="entry name" value="Nuclear receptor ligand-binding domain"/>
    <property type="match status" value="1"/>
</dbReference>
<dbReference type="GO" id="GO:0045944">
    <property type="term" value="P:positive regulation of transcription by RNA polymerase II"/>
    <property type="evidence" value="ECO:0007669"/>
    <property type="project" value="TreeGrafter"/>
</dbReference>
<dbReference type="GO" id="GO:0000978">
    <property type="term" value="F:RNA polymerase II cis-regulatory region sequence-specific DNA binding"/>
    <property type="evidence" value="ECO:0007669"/>
    <property type="project" value="TreeGrafter"/>
</dbReference>
<comment type="caution">
    <text evidence="12">The sequence shown here is derived from an EMBL/GenBank/DDBJ whole genome shotgun (WGS) entry which is preliminary data.</text>
</comment>
<keyword evidence="2" id="KW-0863">Zinc-finger</keyword>
<keyword evidence="1" id="KW-0479">Metal-binding</keyword>
<dbReference type="AlphaFoldDB" id="A0A1D1V531"/>
<evidence type="ECO:0000256" key="7">
    <source>
        <dbReference type="ARBA" id="ARBA00023170"/>
    </source>
</evidence>
<feature type="domain" description="NR LBD" evidence="11">
    <location>
        <begin position="285"/>
        <end position="528"/>
    </location>
</feature>
<evidence type="ECO:0000256" key="1">
    <source>
        <dbReference type="ARBA" id="ARBA00022723"/>
    </source>
</evidence>
<dbReference type="GO" id="GO:0009755">
    <property type="term" value="P:hormone-mediated signaling pathway"/>
    <property type="evidence" value="ECO:0007669"/>
    <property type="project" value="TreeGrafter"/>
</dbReference>
<keyword evidence="8" id="KW-0539">Nucleus</keyword>
<evidence type="ECO:0000313" key="12">
    <source>
        <dbReference type="EMBL" id="GAU96030.1"/>
    </source>
</evidence>
<dbReference type="EMBL" id="BDGG01000003">
    <property type="protein sequence ID" value="GAU96030.1"/>
    <property type="molecule type" value="Genomic_DNA"/>
</dbReference>
<feature type="compositionally biased region" description="Low complexity" evidence="9">
    <location>
        <begin position="126"/>
        <end position="144"/>
    </location>
</feature>
<dbReference type="InterPro" id="IPR000536">
    <property type="entry name" value="Nucl_hrmn_rcpt_lig-bd"/>
</dbReference>
<dbReference type="GO" id="GO:0008270">
    <property type="term" value="F:zinc ion binding"/>
    <property type="evidence" value="ECO:0007669"/>
    <property type="project" value="UniProtKB-KW"/>
</dbReference>
<dbReference type="PANTHER" id="PTHR24082">
    <property type="entry name" value="NUCLEAR HORMONE RECEPTOR"/>
    <property type="match status" value="1"/>
</dbReference>
<evidence type="ECO:0000256" key="5">
    <source>
        <dbReference type="ARBA" id="ARBA00023125"/>
    </source>
</evidence>
<gene>
    <name evidence="12" type="primary">RvY_07534-1</name>
    <name evidence="12" type="synonym">RvY_07534.1</name>
    <name evidence="12" type="ORF">RvY_07534</name>
</gene>
<dbReference type="InterPro" id="IPR013088">
    <property type="entry name" value="Znf_NHR/GATA"/>
</dbReference>
<dbReference type="CDD" id="cd06916">
    <property type="entry name" value="NR_DBD_like"/>
    <property type="match status" value="1"/>
</dbReference>
<dbReference type="Pfam" id="PF00105">
    <property type="entry name" value="zf-C4"/>
    <property type="match status" value="1"/>
</dbReference>
<evidence type="ECO:0000256" key="6">
    <source>
        <dbReference type="ARBA" id="ARBA00023163"/>
    </source>
</evidence>
<evidence type="ECO:0000256" key="9">
    <source>
        <dbReference type="SAM" id="MobiDB-lite"/>
    </source>
</evidence>
<sequence length="545" mass="60965">MITGLGSSFAPLGVMDGSTAAGTFGLVRYPSSCCQVCGGRSSGVHYGILSCEGCKAFYKRCVDNKTVYRCFFGETCDIGPNNRSHCKACRMLRCVKAGMQLNTTKMGRTPRRTPAIPRPKLFNSIGTTTSAGSSALTSRSAAADSRTDNTRREGSHNSTFRNAARDPESGPSPLEDGGLWPLSSKGLQTLPSHSPALDIQQTCVPNMYNTRLEECRMLMSSMAQAEKAQRRSSVLDIIFQSHVDPYCTLSLVPDGKFHQIQPGCSDDMLLSAPQQVPWNMSIEGTLKAIHDAIETCYGESFAEWDAFMHDVLVNGNTPYQPQIAIKSMIDNILNSIKGTVKLHCQFTFLVPGFSELDHDDQQILLKERWAEHWLMTHFRYIRYNNMYYLSGPLRIHYSIYWMQQVLEPDYIRLIFAFGETLNGLELTNLEAFLMLIVTIFRPDTTMARNKGALAFLHAHYADCLLYAIRSHNSTSLLGPEREHQIMEFLLQLRAFHKIGRYYTQQLDVSKTPFQSSVTVDDALSLDDKPTSVAHSKESLSTVFDS</sequence>
<dbReference type="STRING" id="947166.A0A1D1V531"/>
<dbReference type="SMART" id="SM00399">
    <property type="entry name" value="ZnF_C4"/>
    <property type="match status" value="1"/>
</dbReference>
<dbReference type="Gene3D" id="3.30.50.10">
    <property type="entry name" value="Erythroid Transcription Factor GATA-1, subunit A"/>
    <property type="match status" value="1"/>
</dbReference>
<dbReference type="GO" id="GO:0004879">
    <property type="term" value="F:nuclear receptor activity"/>
    <property type="evidence" value="ECO:0007669"/>
    <property type="project" value="TreeGrafter"/>
</dbReference>